<sequence>MKTINDIIFDNFIYRLARFWFFILYDMTGAHLAISLPHAHLMSFIHPFSRTIEYNIYWLIENFYFQNRPQLQKILIFCSSNEEQDYWTKWTERYRHKIQEPFLHNELDINLLLFGLKHIKTVQKQFFNDHGILNRIQEDKRLIKHALANYFHQRVIEEDDKTKQSEEAQS</sequence>
<dbReference type="Proteomes" id="UP000663852">
    <property type="component" value="Unassembled WGS sequence"/>
</dbReference>
<name>A0A815JAM0_ADIRI</name>
<dbReference type="EMBL" id="CAJNOJ010000291">
    <property type="protein sequence ID" value="CAF1374185.1"/>
    <property type="molecule type" value="Genomic_DNA"/>
</dbReference>
<evidence type="ECO:0000313" key="3">
    <source>
        <dbReference type="Proteomes" id="UP000663852"/>
    </source>
</evidence>
<accession>A0A815JAM0</accession>
<organism evidence="2 3">
    <name type="scientific">Adineta ricciae</name>
    <name type="common">Rotifer</name>
    <dbReference type="NCBI Taxonomy" id="249248"/>
    <lineage>
        <taxon>Eukaryota</taxon>
        <taxon>Metazoa</taxon>
        <taxon>Spiralia</taxon>
        <taxon>Gnathifera</taxon>
        <taxon>Rotifera</taxon>
        <taxon>Eurotatoria</taxon>
        <taxon>Bdelloidea</taxon>
        <taxon>Adinetida</taxon>
        <taxon>Adinetidae</taxon>
        <taxon>Adineta</taxon>
    </lineage>
</organism>
<gene>
    <name evidence="2" type="ORF">EDS130_LOCUS34551</name>
</gene>
<reference evidence="2" key="1">
    <citation type="submission" date="2021-02" db="EMBL/GenBank/DDBJ databases">
        <authorList>
            <person name="Nowell W R."/>
        </authorList>
    </citation>
    <scope>NUCLEOTIDE SEQUENCE</scope>
</reference>
<evidence type="ECO:0000256" key="1">
    <source>
        <dbReference type="SAM" id="Phobius"/>
    </source>
</evidence>
<keyword evidence="1" id="KW-1133">Transmembrane helix</keyword>
<dbReference type="OrthoDB" id="9974435at2759"/>
<dbReference type="AlphaFoldDB" id="A0A815JAM0"/>
<comment type="caution">
    <text evidence="2">The sequence shown here is derived from an EMBL/GenBank/DDBJ whole genome shotgun (WGS) entry which is preliminary data.</text>
</comment>
<evidence type="ECO:0000313" key="2">
    <source>
        <dbReference type="EMBL" id="CAF1374185.1"/>
    </source>
</evidence>
<proteinExistence type="predicted"/>
<protein>
    <submittedName>
        <fullName evidence="2">Uncharacterized protein</fullName>
    </submittedName>
</protein>
<feature type="transmembrane region" description="Helical" evidence="1">
    <location>
        <begin position="12"/>
        <end position="34"/>
    </location>
</feature>
<keyword evidence="1" id="KW-0812">Transmembrane</keyword>
<keyword evidence="1" id="KW-0472">Membrane</keyword>